<dbReference type="InterPro" id="IPR036511">
    <property type="entry name" value="TGT-like_sf"/>
</dbReference>
<keyword evidence="2" id="KW-1185">Reference proteome</keyword>
<reference evidence="1" key="1">
    <citation type="submission" date="2020-06" db="EMBL/GenBank/DDBJ databases">
        <title>Draft genome of Bugula neritina, a colonial animal packing powerful symbionts and potential medicines.</title>
        <authorList>
            <person name="Rayko M."/>
        </authorList>
    </citation>
    <scope>NUCLEOTIDE SEQUENCE [LARGE SCALE GENOMIC DNA]</scope>
    <source>
        <strain evidence="1">Kwan_BN1</strain>
    </source>
</reference>
<gene>
    <name evidence="1" type="ORF">EB796_013791</name>
</gene>
<dbReference type="SUPFAM" id="SSF51713">
    <property type="entry name" value="tRNA-guanine transglycosylase"/>
    <property type="match status" value="1"/>
</dbReference>
<comment type="caution">
    <text evidence="1">The sequence shown here is derived from an EMBL/GenBank/DDBJ whole genome shotgun (WGS) entry which is preliminary data.</text>
</comment>
<sequence>MNMYEIECNYLHEHVLQSWSCNTNCWCHSITMTCEVGKIFSFEILAECSRSKARAGLLHLPHHTVNTPVFMPENFDSNCGNNPAI</sequence>
<evidence type="ECO:0000313" key="1">
    <source>
        <dbReference type="EMBL" id="KAF6027890.1"/>
    </source>
</evidence>
<dbReference type="GO" id="GO:0006400">
    <property type="term" value="P:tRNA modification"/>
    <property type="evidence" value="ECO:0007669"/>
    <property type="project" value="InterPro"/>
</dbReference>
<dbReference type="EMBL" id="VXIV02002008">
    <property type="protein sequence ID" value="KAF6027890.1"/>
    <property type="molecule type" value="Genomic_DNA"/>
</dbReference>
<proteinExistence type="predicted"/>
<accession>A0A7J7JNI1</accession>
<dbReference type="OrthoDB" id="10249838at2759"/>
<organism evidence="1 2">
    <name type="scientific">Bugula neritina</name>
    <name type="common">Brown bryozoan</name>
    <name type="synonym">Sertularia neritina</name>
    <dbReference type="NCBI Taxonomy" id="10212"/>
    <lineage>
        <taxon>Eukaryota</taxon>
        <taxon>Metazoa</taxon>
        <taxon>Spiralia</taxon>
        <taxon>Lophotrochozoa</taxon>
        <taxon>Bryozoa</taxon>
        <taxon>Gymnolaemata</taxon>
        <taxon>Cheilostomatida</taxon>
        <taxon>Flustrina</taxon>
        <taxon>Buguloidea</taxon>
        <taxon>Bugulidae</taxon>
        <taxon>Bugula</taxon>
    </lineage>
</organism>
<protein>
    <submittedName>
        <fullName evidence="1">Uncharacterized protein</fullName>
    </submittedName>
</protein>
<dbReference type="AlphaFoldDB" id="A0A7J7JNI1"/>
<evidence type="ECO:0000313" key="2">
    <source>
        <dbReference type="Proteomes" id="UP000593567"/>
    </source>
</evidence>
<dbReference type="Proteomes" id="UP000593567">
    <property type="component" value="Unassembled WGS sequence"/>
</dbReference>
<dbReference type="Gene3D" id="3.20.20.105">
    <property type="entry name" value="Queuine tRNA-ribosyltransferase-like"/>
    <property type="match status" value="1"/>
</dbReference>
<name>A0A7J7JNI1_BUGNE</name>